<protein>
    <submittedName>
        <fullName evidence="1">13369_t:CDS:1</fullName>
    </submittedName>
</protein>
<feature type="non-terminal residue" evidence="1">
    <location>
        <position position="1"/>
    </location>
</feature>
<name>A0ACA9QPG9_9GLOM</name>
<proteinExistence type="predicted"/>
<sequence length="54" mass="6053">RSLAVEANRKYISILRNQKINTSVKPVKSIRLRPGCSCKISLSNDLLSTKPIQN</sequence>
<accession>A0ACA9QPG9</accession>
<dbReference type="Proteomes" id="UP000789702">
    <property type="component" value="Unassembled WGS sequence"/>
</dbReference>
<evidence type="ECO:0000313" key="2">
    <source>
        <dbReference type="Proteomes" id="UP000789702"/>
    </source>
</evidence>
<keyword evidence="2" id="KW-1185">Reference proteome</keyword>
<organism evidence="1 2">
    <name type="scientific">Dentiscutata heterogama</name>
    <dbReference type="NCBI Taxonomy" id="1316150"/>
    <lineage>
        <taxon>Eukaryota</taxon>
        <taxon>Fungi</taxon>
        <taxon>Fungi incertae sedis</taxon>
        <taxon>Mucoromycota</taxon>
        <taxon>Glomeromycotina</taxon>
        <taxon>Glomeromycetes</taxon>
        <taxon>Diversisporales</taxon>
        <taxon>Gigasporaceae</taxon>
        <taxon>Dentiscutata</taxon>
    </lineage>
</organism>
<evidence type="ECO:0000313" key="1">
    <source>
        <dbReference type="EMBL" id="CAG8760082.1"/>
    </source>
</evidence>
<dbReference type="EMBL" id="CAJVPU010050787">
    <property type="protein sequence ID" value="CAG8760082.1"/>
    <property type="molecule type" value="Genomic_DNA"/>
</dbReference>
<comment type="caution">
    <text evidence="1">The sequence shown here is derived from an EMBL/GenBank/DDBJ whole genome shotgun (WGS) entry which is preliminary data.</text>
</comment>
<gene>
    <name evidence="1" type="ORF">DHETER_LOCUS15195</name>
</gene>
<reference evidence="1" key="1">
    <citation type="submission" date="2021-06" db="EMBL/GenBank/DDBJ databases">
        <authorList>
            <person name="Kallberg Y."/>
            <person name="Tangrot J."/>
            <person name="Rosling A."/>
        </authorList>
    </citation>
    <scope>NUCLEOTIDE SEQUENCE</scope>
    <source>
        <strain evidence="1">IL203A</strain>
    </source>
</reference>
<feature type="non-terminal residue" evidence="1">
    <location>
        <position position="54"/>
    </location>
</feature>